<evidence type="ECO:0000256" key="5">
    <source>
        <dbReference type="ARBA" id="ARBA00022475"/>
    </source>
</evidence>
<dbReference type="CDD" id="cd06261">
    <property type="entry name" value="TM_PBP2"/>
    <property type="match status" value="1"/>
</dbReference>
<dbReference type="GO" id="GO:0005886">
    <property type="term" value="C:plasma membrane"/>
    <property type="evidence" value="ECO:0007669"/>
    <property type="project" value="UniProtKB-SubCell"/>
</dbReference>
<evidence type="ECO:0000256" key="6">
    <source>
        <dbReference type="ARBA" id="ARBA00022505"/>
    </source>
</evidence>
<evidence type="ECO:0000313" key="13">
    <source>
        <dbReference type="EMBL" id="OGG94511.1"/>
    </source>
</evidence>
<feature type="transmembrane region" description="Helical" evidence="10">
    <location>
        <begin position="202"/>
        <end position="225"/>
    </location>
</feature>
<proteinExistence type="inferred from homology"/>
<reference evidence="13 14" key="1">
    <citation type="journal article" date="2016" name="Nat. Commun.">
        <title>Thousands of microbial genomes shed light on interconnected biogeochemical processes in an aquifer system.</title>
        <authorList>
            <person name="Anantharaman K."/>
            <person name="Brown C.T."/>
            <person name="Hug L.A."/>
            <person name="Sharon I."/>
            <person name="Castelle C.J."/>
            <person name="Probst A.J."/>
            <person name="Thomas B.C."/>
            <person name="Singh A."/>
            <person name="Wilkins M.J."/>
            <person name="Karaoz U."/>
            <person name="Brodie E.L."/>
            <person name="Williams K.H."/>
            <person name="Hubbard S.S."/>
            <person name="Banfield J.F."/>
        </authorList>
    </citation>
    <scope>NUCLEOTIDE SEQUENCE [LARGE SCALE GENOMIC DNA]</scope>
</reference>
<dbReference type="GO" id="GO:0015098">
    <property type="term" value="F:molybdate ion transmembrane transporter activity"/>
    <property type="evidence" value="ECO:0007669"/>
    <property type="project" value="UniProtKB-UniRule"/>
</dbReference>
<evidence type="ECO:0000256" key="11">
    <source>
        <dbReference type="RuleBase" id="RU365097"/>
    </source>
</evidence>
<dbReference type="InterPro" id="IPR011867">
    <property type="entry name" value="ModB_ABC"/>
</dbReference>
<comment type="subcellular location">
    <subcellularLocation>
        <location evidence="11">Cell inner membrane</location>
        <topology evidence="11">Multi-pass membrane protein</topology>
    </subcellularLocation>
    <subcellularLocation>
        <location evidence="2 10">Cell membrane</location>
        <topology evidence="2 10">Multi-pass membrane protein</topology>
    </subcellularLocation>
</comment>
<keyword evidence="6 11" id="KW-0500">Molybdenum</keyword>
<keyword evidence="7 10" id="KW-0812">Transmembrane</keyword>
<evidence type="ECO:0000256" key="1">
    <source>
        <dbReference type="ARBA" id="ARBA00002949"/>
    </source>
</evidence>
<name>A0A1F6G8T2_9PROT</name>
<dbReference type="STRING" id="1817772.A2527_01510"/>
<dbReference type="NCBIfam" id="TIGR02141">
    <property type="entry name" value="modB_ABC"/>
    <property type="match status" value="1"/>
</dbReference>
<dbReference type="AlphaFoldDB" id="A0A1F6G8T2"/>
<keyword evidence="11" id="KW-0997">Cell inner membrane</keyword>
<keyword evidence="5" id="KW-1003">Cell membrane</keyword>
<comment type="caution">
    <text evidence="13">The sequence shown here is derived from an EMBL/GenBank/DDBJ whole genome shotgun (WGS) entry which is preliminary data.</text>
</comment>
<dbReference type="PROSITE" id="PS50928">
    <property type="entry name" value="ABC_TM1"/>
    <property type="match status" value="1"/>
</dbReference>
<feature type="transmembrane region" description="Helical" evidence="10">
    <location>
        <begin position="22"/>
        <end position="43"/>
    </location>
</feature>
<feature type="transmembrane region" description="Helical" evidence="10">
    <location>
        <begin position="141"/>
        <end position="163"/>
    </location>
</feature>
<evidence type="ECO:0000256" key="10">
    <source>
        <dbReference type="RuleBase" id="RU363032"/>
    </source>
</evidence>
<protein>
    <recommendedName>
        <fullName evidence="11">Molybdenum transport system permease</fullName>
    </recommendedName>
</protein>
<feature type="transmembrane region" description="Helical" evidence="10">
    <location>
        <begin position="55"/>
        <end position="80"/>
    </location>
</feature>
<evidence type="ECO:0000256" key="4">
    <source>
        <dbReference type="ARBA" id="ARBA00022448"/>
    </source>
</evidence>
<feature type="transmembrane region" description="Helical" evidence="10">
    <location>
        <begin position="100"/>
        <end position="120"/>
    </location>
</feature>
<comment type="similarity">
    <text evidence="3 11">Belongs to the binding-protein-dependent transport system permease family. CysTW subfamily.</text>
</comment>
<dbReference type="InterPro" id="IPR000515">
    <property type="entry name" value="MetI-like"/>
</dbReference>
<dbReference type="NCBIfam" id="NF006939">
    <property type="entry name" value="PRK09421.1"/>
    <property type="match status" value="1"/>
</dbReference>
<sequence length="234" mass="24811">MIPQALSLSPFEQEALLLSLKVAFWAVFFSLPFGVTLAWALAFKQFTGKSVLEGLLQLPLVLPPVVVGYGLLVVCGRKGWVGAFLFEQLGIRLVFDWKGAVLASALVGLPLMVSAIRLGLISVDPHVIEAAQTLGHGPLGTFFSVTLPLALPGLVTGCLLAFARSLGEFGATITFVSNIPGQTQTLPLALFTQTQVPGGEMAALRLCVLCVLLAVLALGTSKYLANQFDYKEAP</sequence>
<evidence type="ECO:0000259" key="12">
    <source>
        <dbReference type="PROSITE" id="PS50928"/>
    </source>
</evidence>
<dbReference type="PANTHER" id="PTHR30183:SF3">
    <property type="entry name" value="MOLYBDENUM TRANSPORT SYSTEM PERMEASE PROTEIN MODB"/>
    <property type="match status" value="1"/>
</dbReference>
<keyword evidence="4 10" id="KW-0813">Transport</keyword>
<feature type="domain" description="ABC transmembrane type-1" evidence="12">
    <location>
        <begin position="16"/>
        <end position="219"/>
    </location>
</feature>
<dbReference type="Proteomes" id="UP000178449">
    <property type="component" value="Unassembled WGS sequence"/>
</dbReference>
<comment type="function">
    <text evidence="1 11">Part of the binding-protein-dependent transport system for molybdenum; probably responsible for the translocation of the substrate across the membrane.</text>
</comment>
<organism evidence="13 14">
    <name type="scientific">Candidatus Lambdaproteobacteria bacterium RIFOXYD2_FULL_50_16</name>
    <dbReference type="NCBI Taxonomy" id="1817772"/>
    <lineage>
        <taxon>Bacteria</taxon>
        <taxon>Pseudomonadati</taxon>
        <taxon>Pseudomonadota</taxon>
        <taxon>Candidatus Lambdaproteobacteria</taxon>
    </lineage>
</organism>
<keyword evidence="9 10" id="KW-0472">Membrane</keyword>
<evidence type="ECO:0000256" key="8">
    <source>
        <dbReference type="ARBA" id="ARBA00022989"/>
    </source>
</evidence>
<evidence type="ECO:0000313" key="14">
    <source>
        <dbReference type="Proteomes" id="UP000178449"/>
    </source>
</evidence>
<dbReference type="Gene3D" id="1.10.3720.10">
    <property type="entry name" value="MetI-like"/>
    <property type="match status" value="1"/>
</dbReference>
<accession>A0A1F6G8T2</accession>
<evidence type="ECO:0000256" key="2">
    <source>
        <dbReference type="ARBA" id="ARBA00004651"/>
    </source>
</evidence>
<dbReference type="PANTHER" id="PTHR30183">
    <property type="entry name" value="MOLYBDENUM TRANSPORT SYSTEM PERMEASE PROTEIN MODB"/>
    <property type="match status" value="1"/>
</dbReference>
<dbReference type="Pfam" id="PF00528">
    <property type="entry name" value="BPD_transp_1"/>
    <property type="match status" value="1"/>
</dbReference>
<dbReference type="InterPro" id="IPR035906">
    <property type="entry name" value="MetI-like_sf"/>
</dbReference>
<gene>
    <name evidence="13" type="primary">modB</name>
    <name evidence="13" type="ORF">A2527_01510</name>
</gene>
<evidence type="ECO:0000256" key="3">
    <source>
        <dbReference type="ARBA" id="ARBA00007069"/>
    </source>
</evidence>
<dbReference type="SUPFAM" id="SSF161098">
    <property type="entry name" value="MetI-like"/>
    <property type="match status" value="1"/>
</dbReference>
<evidence type="ECO:0000256" key="7">
    <source>
        <dbReference type="ARBA" id="ARBA00022692"/>
    </source>
</evidence>
<dbReference type="EMBL" id="MFNE01000038">
    <property type="protein sequence ID" value="OGG94511.1"/>
    <property type="molecule type" value="Genomic_DNA"/>
</dbReference>
<evidence type="ECO:0000256" key="9">
    <source>
        <dbReference type="ARBA" id="ARBA00023136"/>
    </source>
</evidence>
<keyword evidence="8 10" id="KW-1133">Transmembrane helix</keyword>